<keyword evidence="1" id="KW-0472">Membrane</keyword>
<sequence>MNLQDLGLVVGLFIGSILGLGVASLVVHVPTLLYLIIFLLTLGLLMGLRYLAKHKPPGFLLGWLAFQLVQPRRIALGLESVQHETDQNHVLPAGRPSL</sequence>
<dbReference type="Proteomes" id="UP000670527">
    <property type="component" value="Unassembled WGS sequence"/>
</dbReference>
<keyword evidence="1" id="KW-1133">Transmembrane helix</keyword>
<proteinExistence type="predicted"/>
<dbReference type="EMBL" id="JAGETX010000010">
    <property type="protein sequence ID" value="MBO3272259.1"/>
    <property type="molecule type" value="Genomic_DNA"/>
</dbReference>
<evidence type="ECO:0000313" key="3">
    <source>
        <dbReference type="Proteomes" id="UP000670527"/>
    </source>
</evidence>
<evidence type="ECO:0008006" key="4">
    <source>
        <dbReference type="Google" id="ProtNLM"/>
    </source>
</evidence>
<keyword evidence="3" id="KW-1185">Reference proteome</keyword>
<evidence type="ECO:0000256" key="1">
    <source>
        <dbReference type="SAM" id="Phobius"/>
    </source>
</evidence>
<protein>
    <recommendedName>
        <fullName evidence="4">DUF4133 domain-containing protein</fullName>
    </recommendedName>
</protein>
<evidence type="ECO:0000313" key="2">
    <source>
        <dbReference type="EMBL" id="MBO3272259.1"/>
    </source>
</evidence>
<gene>
    <name evidence="2" type="ORF">J4D97_16505</name>
</gene>
<feature type="transmembrane region" description="Helical" evidence="1">
    <location>
        <begin position="7"/>
        <end position="26"/>
    </location>
</feature>
<keyword evidence="1" id="KW-0812">Transmembrane</keyword>
<reference evidence="2 3" key="1">
    <citation type="submission" date="2021-03" db="EMBL/GenBank/DDBJ databases">
        <authorList>
            <person name="Kim M.K."/>
        </authorList>
    </citation>
    <scope>NUCLEOTIDE SEQUENCE [LARGE SCALE GENOMIC DNA]</scope>
    <source>
        <strain evidence="2 3">BT507</strain>
    </source>
</reference>
<name>A0ABS3TF42_9BACT</name>
<comment type="caution">
    <text evidence="2">The sequence shown here is derived from an EMBL/GenBank/DDBJ whole genome shotgun (WGS) entry which is preliminary data.</text>
</comment>
<dbReference type="RefSeq" id="WP_208308529.1">
    <property type="nucleotide sequence ID" value="NZ_JAGETX010000010.1"/>
</dbReference>
<accession>A0ABS3TF42</accession>
<organism evidence="2 3">
    <name type="scientific">Hymenobacter defluvii</name>
    <dbReference type="NCBI Taxonomy" id="2054411"/>
    <lineage>
        <taxon>Bacteria</taxon>
        <taxon>Pseudomonadati</taxon>
        <taxon>Bacteroidota</taxon>
        <taxon>Cytophagia</taxon>
        <taxon>Cytophagales</taxon>
        <taxon>Hymenobacteraceae</taxon>
        <taxon>Hymenobacter</taxon>
    </lineage>
</organism>
<feature type="transmembrane region" description="Helical" evidence="1">
    <location>
        <begin position="32"/>
        <end position="52"/>
    </location>
</feature>